<reference evidence="22 23" key="1">
    <citation type="submission" date="2016-10" db="EMBL/GenBank/DDBJ databases">
        <authorList>
            <person name="de Groot N.N."/>
        </authorList>
    </citation>
    <scope>NUCLEOTIDE SEQUENCE [LARGE SCALE GENOMIC DNA]</scope>
    <source>
        <strain evidence="22 23">CGMCC 1.5012</strain>
    </source>
</reference>
<keyword evidence="10 17" id="KW-0520">NAD</keyword>
<evidence type="ECO:0000256" key="3">
    <source>
        <dbReference type="ARBA" id="ARBA00006001"/>
    </source>
</evidence>
<feature type="binding site" evidence="18">
    <location>
        <begin position="58"/>
        <end position="62"/>
    </location>
    <ligand>
        <name>(6S)-NADPHX</name>
        <dbReference type="ChEBI" id="CHEBI:64076"/>
    </ligand>
</feature>
<evidence type="ECO:0000256" key="14">
    <source>
        <dbReference type="ARBA" id="ARBA00025153"/>
    </source>
</evidence>
<comment type="similarity">
    <text evidence="4 19">In the C-terminal section; belongs to the NnrD/CARKD family.</text>
</comment>
<dbReference type="PANTHER" id="PTHR12592">
    <property type="entry name" value="ATP-DEPENDENT (S)-NAD(P)H-HYDRATE DEHYDRATASE FAMILY MEMBER"/>
    <property type="match status" value="1"/>
</dbReference>
<comment type="catalytic activity">
    <reaction evidence="2 18 19">
        <text>(6R)-NADPHX = (6S)-NADPHX</text>
        <dbReference type="Rhea" id="RHEA:32227"/>
        <dbReference type="ChEBI" id="CHEBI:64076"/>
        <dbReference type="ChEBI" id="CHEBI:64077"/>
        <dbReference type="EC" id="5.1.99.6"/>
    </reaction>
</comment>
<comment type="function">
    <text evidence="14 19">Bifunctional enzyme that catalyzes the epimerization of the S- and R-forms of NAD(P)HX and the dehydration of the S-form of NAD(P)HX at the expense of ADP, which is converted to AMP. This allows the repair of both epimers of NAD(P)HX, a damaged form of NAD(P)H that is a result of enzymatic or heat-dependent hydration.</text>
</comment>
<evidence type="ECO:0000256" key="2">
    <source>
        <dbReference type="ARBA" id="ARBA00000909"/>
    </source>
</evidence>
<feature type="binding site" evidence="17">
    <location>
        <position position="262"/>
    </location>
    <ligand>
        <name>(6S)-NADPHX</name>
        <dbReference type="ChEBI" id="CHEBI:64076"/>
    </ligand>
</feature>
<keyword evidence="6 17" id="KW-0547">Nucleotide-binding</keyword>
<evidence type="ECO:0000256" key="10">
    <source>
        <dbReference type="ARBA" id="ARBA00023027"/>
    </source>
</evidence>
<comment type="cofactor">
    <cofactor evidence="18 19">
        <name>K(+)</name>
        <dbReference type="ChEBI" id="CHEBI:29103"/>
    </cofactor>
    <text evidence="18 19">Binds 1 potassium ion per subunit.</text>
</comment>
<dbReference type="SUPFAM" id="SSF53613">
    <property type="entry name" value="Ribokinase-like"/>
    <property type="match status" value="1"/>
</dbReference>
<dbReference type="NCBIfam" id="TIGR00197">
    <property type="entry name" value="yjeF_nterm"/>
    <property type="match status" value="1"/>
</dbReference>
<comment type="function">
    <text evidence="18">Catalyzes the epimerization of the S- and R-forms of NAD(P)HX, a damaged form of NAD(P)H that is a result of enzymatic or heat-dependent hydration. This is a prerequisite for the S-specific NAD(P)H-hydrate dehydratase to allow the repair of both epimers of NAD(P)HX.</text>
</comment>
<dbReference type="EC" id="5.1.99.6" evidence="19"/>
<dbReference type="SUPFAM" id="SSF64153">
    <property type="entry name" value="YjeF N-terminal domain-like"/>
    <property type="match status" value="1"/>
</dbReference>
<evidence type="ECO:0000256" key="9">
    <source>
        <dbReference type="ARBA" id="ARBA00022958"/>
    </source>
</evidence>
<dbReference type="InterPro" id="IPR029056">
    <property type="entry name" value="Ribokinase-like"/>
</dbReference>
<dbReference type="EMBL" id="FNID01000048">
    <property type="protein sequence ID" value="SDO03026.1"/>
    <property type="molecule type" value="Genomic_DNA"/>
</dbReference>
<comment type="similarity">
    <text evidence="17">Belongs to the NnrD/CARKD family.</text>
</comment>
<comment type="cofactor">
    <cofactor evidence="17">
        <name>Mg(2+)</name>
        <dbReference type="ChEBI" id="CHEBI:18420"/>
    </cofactor>
</comment>
<dbReference type="GO" id="GO:0110051">
    <property type="term" value="P:metabolite repair"/>
    <property type="evidence" value="ECO:0007669"/>
    <property type="project" value="TreeGrafter"/>
</dbReference>
<evidence type="ECO:0000256" key="1">
    <source>
        <dbReference type="ARBA" id="ARBA00000013"/>
    </source>
</evidence>
<evidence type="ECO:0000256" key="4">
    <source>
        <dbReference type="ARBA" id="ARBA00009524"/>
    </source>
</evidence>
<comment type="catalytic activity">
    <reaction evidence="1 18 19">
        <text>(6R)-NADHX = (6S)-NADHX</text>
        <dbReference type="Rhea" id="RHEA:32215"/>
        <dbReference type="ChEBI" id="CHEBI:64074"/>
        <dbReference type="ChEBI" id="CHEBI:64075"/>
        <dbReference type="EC" id="5.1.99.6"/>
    </reaction>
</comment>
<evidence type="ECO:0000256" key="16">
    <source>
        <dbReference type="ARBA" id="ARBA00049209"/>
    </source>
</evidence>
<name>A0A1H0G833_9FIRM</name>
<dbReference type="InterPro" id="IPR000631">
    <property type="entry name" value="CARKD"/>
</dbReference>
<dbReference type="PROSITE" id="PS51385">
    <property type="entry name" value="YJEF_N"/>
    <property type="match status" value="1"/>
</dbReference>
<dbReference type="Proteomes" id="UP000199182">
    <property type="component" value="Unassembled WGS sequence"/>
</dbReference>
<evidence type="ECO:0000313" key="23">
    <source>
        <dbReference type="Proteomes" id="UP000199182"/>
    </source>
</evidence>
<accession>A0A1H0G833</accession>
<dbReference type="GO" id="GO:0046496">
    <property type="term" value="P:nicotinamide nucleotide metabolic process"/>
    <property type="evidence" value="ECO:0007669"/>
    <property type="project" value="UniProtKB-UniRule"/>
</dbReference>
<evidence type="ECO:0000256" key="13">
    <source>
        <dbReference type="ARBA" id="ARBA00023268"/>
    </source>
</evidence>
<evidence type="ECO:0000256" key="8">
    <source>
        <dbReference type="ARBA" id="ARBA00022857"/>
    </source>
</evidence>
<feature type="binding site" evidence="18">
    <location>
        <position position="142"/>
    </location>
    <ligand>
        <name>(6S)-NADPHX</name>
        <dbReference type="ChEBI" id="CHEBI:64076"/>
    </ligand>
</feature>
<keyword evidence="9 18" id="KW-0630">Potassium</keyword>
<dbReference type="NCBIfam" id="TIGR00196">
    <property type="entry name" value="yjeF_cterm"/>
    <property type="match status" value="1"/>
</dbReference>
<dbReference type="RefSeq" id="WP_162840449.1">
    <property type="nucleotide sequence ID" value="NZ_FNID01000048.1"/>
</dbReference>
<dbReference type="AlphaFoldDB" id="A0A1H0G833"/>
<dbReference type="HAMAP" id="MF_01966">
    <property type="entry name" value="NADHX_epimerase"/>
    <property type="match status" value="1"/>
</dbReference>
<dbReference type="InterPro" id="IPR030677">
    <property type="entry name" value="Nnr"/>
</dbReference>
<keyword evidence="8 17" id="KW-0521">NADP</keyword>
<dbReference type="GO" id="GO:0052855">
    <property type="term" value="F:ADP-dependent NAD(P)H-hydrate dehydratase activity"/>
    <property type="evidence" value="ECO:0007669"/>
    <property type="project" value="UniProtKB-UniRule"/>
</dbReference>
<keyword evidence="11 18" id="KW-0413">Isomerase</keyword>
<dbReference type="GO" id="GO:0005524">
    <property type="term" value="F:ATP binding"/>
    <property type="evidence" value="ECO:0007669"/>
    <property type="project" value="UniProtKB-UniRule"/>
</dbReference>
<feature type="binding site" evidence="17">
    <location>
        <position position="451"/>
    </location>
    <ligand>
        <name>(6S)-NADPHX</name>
        <dbReference type="ChEBI" id="CHEBI:64076"/>
    </ligand>
</feature>
<dbReference type="EC" id="4.2.1.136" evidence="19"/>
<keyword evidence="12 17" id="KW-0456">Lyase</keyword>
<dbReference type="Gene3D" id="3.40.50.10260">
    <property type="entry name" value="YjeF N-terminal domain"/>
    <property type="match status" value="1"/>
</dbReference>
<feature type="binding site" evidence="18">
    <location>
        <position position="59"/>
    </location>
    <ligand>
        <name>K(+)</name>
        <dbReference type="ChEBI" id="CHEBI:29103"/>
    </ligand>
</feature>
<evidence type="ECO:0000313" key="22">
    <source>
        <dbReference type="EMBL" id="SDO03026.1"/>
    </source>
</evidence>
<dbReference type="CDD" id="cd01171">
    <property type="entry name" value="YXKO-related"/>
    <property type="match status" value="1"/>
</dbReference>
<protein>
    <recommendedName>
        <fullName evidence="19">Bifunctional NAD(P)H-hydrate repair enzyme</fullName>
    </recommendedName>
    <alternativeName>
        <fullName evidence="19">Nicotinamide nucleotide repair protein</fullName>
    </alternativeName>
    <domain>
        <recommendedName>
            <fullName evidence="19">ADP-dependent (S)-NAD(P)H-hydrate dehydratase</fullName>
            <ecNumber evidence="19">4.2.1.136</ecNumber>
        </recommendedName>
        <alternativeName>
            <fullName evidence="19">ADP-dependent NAD(P)HX dehydratase</fullName>
        </alternativeName>
    </domain>
    <domain>
        <recommendedName>
            <fullName evidence="19">NAD(P)H-hydrate epimerase</fullName>
            <ecNumber evidence="19">5.1.99.6</ecNumber>
        </recommendedName>
    </domain>
</protein>
<dbReference type="Pfam" id="PF03853">
    <property type="entry name" value="YjeF_N"/>
    <property type="match status" value="1"/>
</dbReference>
<keyword evidence="13" id="KW-0511">Multifunctional enzyme</keyword>
<feature type="binding site" evidence="18">
    <location>
        <position position="127"/>
    </location>
    <ligand>
        <name>K(+)</name>
        <dbReference type="ChEBI" id="CHEBI:29103"/>
    </ligand>
</feature>
<feature type="binding site" evidence="17">
    <location>
        <position position="333"/>
    </location>
    <ligand>
        <name>(6S)-NADPHX</name>
        <dbReference type="ChEBI" id="CHEBI:64076"/>
    </ligand>
</feature>
<evidence type="ECO:0000256" key="5">
    <source>
        <dbReference type="ARBA" id="ARBA00022723"/>
    </source>
</evidence>
<dbReference type="Pfam" id="PF01256">
    <property type="entry name" value="Carb_kinase"/>
    <property type="match status" value="1"/>
</dbReference>
<comment type="catalytic activity">
    <reaction evidence="15 17 19">
        <text>(6S)-NADHX + ADP = AMP + phosphate + NADH + H(+)</text>
        <dbReference type="Rhea" id="RHEA:32223"/>
        <dbReference type="ChEBI" id="CHEBI:15378"/>
        <dbReference type="ChEBI" id="CHEBI:43474"/>
        <dbReference type="ChEBI" id="CHEBI:57945"/>
        <dbReference type="ChEBI" id="CHEBI:64074"/>
        <dbReference type="ChEBI" id="CHEBI:456215"/>
        <dbReference type="ChEBI" id="CHEBI:456216"/>
        <dbReference type="EC" id="4.2.1.136"/>
    </reaction>
</comment>
<feature type="binding site" evidence="17">
    <location>
        <begin position="421"/>
        <end position="425"/>
    </location>
    <ligand>
        <name>AMP</name>
        <dbReference type="ChEBI" id="CHEBI:456215"/>
    </ligand>
</feature>
<proteinExistence type="inferred from homology"/>
<evidence type="ECO:0000256" key="12">
    <source>
        <dbReference type="ARBA" id="ARBA00023239"/>
    </source>
</evidence>
<dbReference type="InterPro" id="IPR036652">
    <property type="entry name" value="YjeF_N_dom_sf"/>
</dbReference>
<organism evidence="22 23">
    <name type="scientific">Acetanaerobacterium elongatum</name>
    <dbReference type="NCBI Taxonomy" id="258515"/>
    <lineage>
        <taxon>Bacteria</taxon>
        <taxon>Bacillati</taxon>
        <taxon>Bacillota</taxon>
        <taxon>Clostridia</taxon>
        <taxon>Eubacteriales</taxon>
        <taxon>Oscillospiraceae</taxon>
        <taxon>Acetanaerobacterium</taxon>
    </lineage>
</organism>
<feature type="binding site" evidence="18">
    <location>
        <begin position="131"/>
        <end position="137"/>
    </location>
    <ligand>
        <name>(6S)-NADPHX</name>
        <dbReference type="ChEBI" id="CHEBI:64076"/>
    </ligand>
</feature>
<feature type="domain" description="YjeF N-terminal" evidence="21">
    <location>
        <begin position="9"/>
        <end position="217"/>
    </location>
</feature>
<comment type="similarity">
    <text evidence="18">Belongs to the NnrE/AIBP family.</text>
</comment>
<sequence length="511" mass="54046">MRILSSEQMRAVECEALKHSQTYLRLMENAGTGAAKMIARYESPIENRRCVVLCGKGNNGGDGFVVARKLCREGAIVTCVLAGGEPRSEEAREMLRLLSLEPVSVLPLEEDRAQINLLLMEADLIVDALFGTGFQGALPDGYGFLAEMSNLSKARVYALDIPSGMNADTGITTGKCLKANQTIAFGCLKPAHLSEGAAEYLGEVAVCDIGIPEEAFSIIDDAVYLIDHDMVLPHLRQRPDDSYKGSFGYLLVVAGSLGMTGAAVLASRAASQCGTGLVYLATARSLVLPLAAHLTEQVMVPLAENEAGGISPLSLPELLPVLQKSTACVAGCGLKNTEDTRSIIRSIITNAECPVVLDADGINSVVGDINIIRCAKNGLILTPHYGEFSRLTGKTVEYIAQNRVALAKAFAQEYKVTLVLKGTTTVVALPDGSVCLNKGSNSGLAKAGSGDLLAGIIGGLLAQGLGINEAAICGVYLHSQAARLTAKRLCKTSMQPSDILNDLYLLFKELD</sequence>
<evidence type="ECO:0000256" key="6">
    <source>
        <dbReference type="ARBA" id="ARBA00022741"/>
    </source>
</evidence>
<feature type="binding site" evidence="18">
    <location>
        <position position="160"/>
    </location>
    <ligand>
        <name>(6S)-NADPHX</name>
        <dbReference type="ChEBI" id="CHEBI:64076"/>
    </ligand>
</feature>
<dbReference type="Gene3D" id="3.40.1190.20">
    <property type="match status" value="1"/>
</dbReference>
<feature type="binding site" evidence="17">
    <location>
        <position position="450"/>
    </location>
    <ligand>
        <name>AMP</name>
        <dbReference type="ChEBI" id="CHEBI:456215"/>
    </ligand>
</feature>
<evidence type="ECO:0000259" key="20">
    <source>
        <dbReference type="PROSITE" id="PS51383"/>
    </source>
</evidence>
<dbReference type="PIRSF" id="PIRSF017184">
    <property type="entry name" value="Nnr"/>
    <property type="match status" value="1"/>
</dbReference>
<dbReference type="PANTHER" id="PTHR12592:SF0">
    <property type="entry name" value="ATP-DEPENDENT (S)-NAD(P)H-HYDRATE DEHYDRATASE"/>
    <property type="match status" value="1"/>
</dbReference>
<evidence type="ECO:0000256" key="11">
    <source>
        <dbReference type="ARBA" id="ARBA00023235"/>
    </source>
</evidence>
<gene>
    <name evidence="17" type="primary">nnrD</name>
    <name evidence="18" type="synonym">nnrE</name>
    <name evidence="22" type="ORF">SAMN05192585_14818</name>
</gene>
<feature type="binding site" evidence="17">
    <location>
        <position position="384"/>
    </location>
    <ligand>
        <name>(6S)-NADPHX</name>
        <dbReference type="ChEBI" id="CHEBI:64076"/>
    </ligand>
</feature>
<dbReference type="HAMAP" id="MF_01965">
    <property type="entry name" value="NADHX_dehydratase"/>
    <property type="match status" value="1"/>
</dbReference>
<evidence type="ECO:0000256" key="7">
    <source>
        <dbReference type="ARBA" id="ARBA00022840"/>
    </source>
</evidence>
<dbReference type="STRING" id="258515.SAMN05192585_14818"/>
<evidence type="ECO:0000256" key="18">
    <source>
        <dbReference type="HAMAP-Rule" id="MF_01966"/>
    </source>
</evidence>
<evidence type="ECO:0000256" key="17">
    <source>
        <dbReference type="HAMAP-Rule" id="MF_01965"/>
    </source>
</evidence>
<dbReference type="GO" id="GO:0052856">
    <property type="term" value="F:NAD(P)HX epimerase activity"/>
    <property type="evidence" value="ECO:0007669"/>
    <property type="project" value="UniProtKB-UniRule"/>
</dbReference>
<evidence type="ECO:0000256" key="15">
    <source>
        <dbReference type="ARBA" id="ARBA00048238"/>
    </source>
</evidence>
<keyword evidence="23" id="KW-1185">Reference proteome</keyword>
<comment type="similarity">
    <text evidence="3 19">In the N-terminal section; belongs to the NnrE/AIBP family.</text>
</comment>
<keyword evidence="5 18" id="KW-0479">Metal-binding</keyword>
<dbReference type="GO" id="GO:0046872">
    <property type="term" value="F:metal ion binding"/>
    <property type="evidence" value="ECO:0007669"/>
    <property type="project" value="UniProtKB-UniRule"/>
</dbReference>
<dbReference type="InterPro" id="IPR004443">
    <property type="entry name" value="YjeF_N_dom"/>
</dbReference>
<dbReference type="PROSITE" id="PS51383">
    <property type="entry name" value="YJEF_C_3"/>
    <property type="match status" value="1"/>
</dbReference>
<evidence type="ECO:0000256" key="19">
    <source>
        <dbReference type="PIRNR" id="PIRNR017184"/>
    </source>
</evidence>
<feature type="domain" description="YjeF C-terminal" evidence="20">
    <location>
        <begin position="227"/>
        <end position="510"/>
    </location>
</feature>
<keyword evidence="7 17" id="KW-0067">ATP-binding</keyword>
<feature type="binding site" evidence="18">
    <location>
        <position position="163"/>
    </location>
    <ligand>
        <name>K(+)</name>
        <dbReference type="ChEBI" id="CHEBI:29103"/>
    </ligand>
</feature>
<comment type="subunit">
    <text evidence="17">Homotetramer.</text>
</comment>
<comment type="catalytic activity">
    <reaction evidence="16 17 19">
        <text>(6S)-NADPHX + ADP = AMP + phosphate + NADPH + H(+)</text>
        <dbReference type="Rhea" id="RHEA:32235"/>
        <dbReference type="ChEBI" id="CHEBI:15378"/>
        <dbReference type="ChEBI" id="CHEBI:43474"/>
        <dbReference type="ChEBI" id="CHEBI:57783"/>
        <dbReference type="ChEBI" id="CHEBI:64076"/>
        <dbReference type="ChEBI" id="CHEBI:456215"/>
        <dbReference type="ChEBI" id="CHEBI:456216"/>
        <dbReference type="EC" id="4.2.1.136"/>
    </reaction>
</comment>
<evidence type="ECO:0000259" key="21">
    <source>
        <dbReference type="PROSITE" id="PS51385"/>
    </source>
</evidence>
<comment type="function">
    <text evidence="17">Catalyzes the dehydration of the S-form of NAD(P)HX at the expense of ADP, which is converted to AMP. Together with NAD(P)HX epimerase, which catalyzes the epimerization of the S- and R-forms, the enzyme allows the repair of both epimers of NAD(P)HX, a damaged form of NAD(P)H that is a result of enzymatic or heat-dependent hydration.</text>
</comment>